<keyword evidence="5" id="KW-1185">Reference proteome</keyword>
<keyword evidence="3" id="KW-0472">Membrane</keyword>
<keyword evidence="2" id="KW-0325">Glycoprotein</keyword>
<dbReference type="Proteomes" id="UP001328107">
    <property type="component" value="Unassembled WGS sequence"/>
</dbReference>
<dbReference type="PANTHER" id="PTHR13234">
    <property type="entry name" value="GAMMA-INTERFERON INDUCIBLE LYSOSOMAL THIOL REDUCTASE GILT"/>
    <property type="match status" value="1"/>
</dbReference>
<protein>
    <recommendedName>
        <fullName evidence="6">Gamma interferon inducible lysosomal thiol reductase</fullName>
    </recommendedName>
</protein>
<evidence type="ECO:0000256" key="3">
    <source>
        <dbReference type="SAM" id="Phobius"/>
    </source>
</evidence>
<feature type="transmembrane region" description="Helical" evidence="3">
    <location>
        <begin position="28"/>
        <end position="45"/>
    </location>
</feature>
<gene>
    <name evidence="4" type="ORF">PMAYCL1PPCAC_04912</name>
</gene>
<evidence type="ECO:0008006" key="6">
    <source>
        <dbReference type="Google" id="ProtNLM"/>
    </source>
</evidence>
<keyword evidence="3" id="KW-1133">Transmembrane helix</keyword>
<keyword evidence="3" id="KW-0812">Transmembrane</keyword>
<proteinExistence type="inferred from homology"/>
<evidence type="ECO:0000256" key="2">
    <source>
        <dbReference type="ARBA" id="ARBA00023180"/>
    </source>
</evidence>
<accession>A0AAN4Z578</accession>
<evidence type="ECO:0000313" key="5">
    <source>
        <dbReference type="Proteomes" id="UP001328107"/>
    </source>
</evidence>
<dbReference type="InterPro" id="IPR004911">
    <property type="entry name" value="Interferon-induced_GILT"/>
</dbReference>
<comment type="caution">
    <text evidence="4">The sequence shown here is derived from an EMBL/GenBank/DDBJ whole genome shotgun (WGS) entry which is preliminary data.</text>
</comment>
<evidence type="ECO:0000313" key="4">
    <source>
        <dbReference type="EMBL" id="GMR34717.1"/>
    </source>
</evidence>
<reference evidence="5" key="1">
    <citation type="submission" date="2022-10" db="EMBL/GenBank/DDBJ databases">
        <title>Genome assembly of Pristionchus species.</title>
        <authorList>
            <person name="Yoshida K."/>
            <person name="Sommer R.J."/>
        </authorList>
    </citation>
    <scope>NUCLEOTIDE SEQUENCE [LARGE SCALE GENOMIC DNA]</scope>
    <source>
        <strain evidence="5">RS5460</strain>
    </source>
</reference>
<dbReference type="Pfam" id="PF03227">
    <property type="entry name" value="GILT"/>
    <property type="match status" value="1"/>
</dbReference>
<dbReference type="PANTHER" id="PTHR13234:SF70">
    <property type="entry name" value="GILT-LIKE PROTEIN C02D5.2"/>
    <property type="match status" value="1"/>
</dbReference>
<dbReference type="Gene3D" id="3.40.30.10">
    <property type="entry name" value="Glutaredoxin"/>
    <property type="match status" value="1"/>
</dbReference>
<comment type="similarity">
    <text evidence="1">Belongs to the GILT family.</text>
</comment>
<evidence type="ECO:0000256" key="1">
    <source>
        <dbReference type="ARBA" id="ARBA00005679"/>
    </source>
</evidence>
<dbReference type="AlphaFoldDB" id="A0AAN4Z578"/>
<dbReference type="EMBL" id="BTRK01000002">
    <property type="protein sequence ID" value="GMR34717.1"/>
    <property type="molecule type" value="Genomic_DNA"/>
</dbReference>
<name>A0AAN4Z578_9BILA</name>
<sequence length="262" mass="28966">MTGGFRKTEDGMPLVAMSRQFKMGLRRYLYGVGSVIFVFLLYRFLSSSRGSEADVRLGYKGEVLSKPSVNNFNDGGSSPGNIVRLDVYMESQCPDTSRFVRAQLMPAWKRLSATGRVDWNLIPFGKARCVEKPDGDFDCTCQHGPNECILNQLMNCVIETIQHPDRYMEIIECIQGKPNLDAALEKCIATSESLSVNQMQQCASTAHGRKLLALAGAKTASLSPRLTFVPWIMLNGERVVDALYDLPGNLCKQLEPAPVACS</sequence>
<dbReference type="GO" id="GO:0016671">
    <property type="term" value="F:oxidoreductase activity, acting on a sulfur group of donors, disulfide as acceptor"/>
    <property type="evidence" value="ECO:0007669"/>
    <property type="project" value="InterPro"/>
</dbReference>
<organism evidence="4 5">
    <name type="scientific">Pristionchus mayeri</name>
    <dbReference type="NCBI Taxonomy" id="1317129"/>
    <lineage>
        <taxon>Eukaryota</taxon>
        <taxon>Metazoa</taxon>
        <taxon>Ecdysozoa</taxon>
        <taxon>Nematoda</taxon>
        <taxon>Chromadorea</taxon>
        <taxon>Rhabditida</taxon>
        <taxon>Rhabditina</taxon>
        <taxon>Diplogasteromorpha</taxon>
        <taxon>Diplogasteroidea</taxon>
        <taxon>Neodiplogasteridae</taxon>
        <taxon>Pristionchus</taxon>
    </lineage>
</organism>